<accession>A0ABV9VBF4</accession>
<dbReference type="Gene3D" id="1.25.10.10">
    <property type="entry name" value="Leucine-rich Repeat Variant"/>
    <property type="match status" value="1"/>
</dbReference>
<evidence type="ECO:0000313" key="1">
    <source>
        <dbReference type="EMBL" id="MFC4981310.1"/>
    </source>
</evidence>
<dbReference type="SUPFAM" id="SSF48371">
    <property type="entry name" value="ARM repeat"/>
    <property type="match status" value="1"/>
</dbReference>
<name>A0ABV9VBF4_STRAZ</name>
<gene>
    <name evidence="1" type="ORF">ACFPL4_23625</name>
</gene>
<sequence length="429" mass="45719">MELIRDLGDPKRRRAAGEALTALGPAAVPPLLREMLDESSPVDWFHIKLLIHAIGPAAYDDVLAVLATAPDDETRRRASAAFVGLGVVERYTEALSHRSADVRESAASGIQSACSVMFGRTPSYRGDMGPVVEALVPLMADADPGVAQRVRWVLPMLGDVVLEPLRRVRREGPGALRAEALAVLAAAGGEEALAERDRAAVARLIRIKAIDDRAESLEGCSTSWLAVPSGDRTGIADVLGLSGERLVTFALGHSVVLHDSDDWPDCRRVYVTPEVDGWTLVMGPWCNPVDAERAGEVLDSLVELSRRYGLAQAYYFGEHGGGSGWALAEKGAVVRRFDASTWGDEQLPELGGQLPEEAALHAEWAESEAGADDDWEDVAPYMAPDLALRLGSVSPFALGPQTRVRGHGVVALTALAAQQGVPGTGAYSI</sequence>
<protein>
    <submittedName>
        <fullName evidence="1">HEAT repeat domain-containing protein</fullName>
    </submittedName>
</protein>
<organism evidence="1 2">
    <name type="scientific">Streptomyces atroolivaceus</name>
    <dbReference type="NCBI Taxonomy" id="66869"/>
    <lineage>
        <taxon>Bacteria</taxon>
        <taxon>Bacillati</taxon>
        <taxon>Actinomycetota</taxon>
        <taxon>Actinomycetes</taxon>
        <taxon>Kitasatosporales</taxon>
        <taxon>Streptomycetaceae</taxon>
        <taxon>Streptomyces</taxon>
    </lineage>
</organism>
<dbReference type="Proteomes" id="UP001595908">
    <property type="component" value="Unassembled WGS sequence"/>
</dbReference>
<dbReference type="EMBL" id="JBHSJE010000007">
    <property type="protein sequence ID" value="MFC4981310.1"/>
    <property type="molecule type" value="Genomic_DNA"/>
</dbReference>
<evidence type="ECO:0000313" key="2">
    <source>
        <dbReference type="Proteomes" id="UP001595908"/>
    </source>
</evidence>
<proteinExistence type="predicted"/>
<keyword evidence="2" id="KW-1185">Reference proteome</keyword>
<dbReference type="RefSeq" id="WP_033301707.1">
    <property type="nucleotide sequence ID" value="NZ_JBHSJE010000007.1"/>
</dbReference>
<dbReference type="GeneID" id="31234466"/>
<comment type="caution">
    <text evidence="1">The sequence shown here is derived from an EMBL/GenBank/DDBJ whole genome shotgun (WGS) entry which is preliminary data.</text>
</comment>
<dbReference type="InterPro" id="IPR016024">
    <property type="entry name" value="ARM-type_fold"/>
</dbReference>
<reference evidence="2" key="1">
    <citation type="journal article" date="2019" name="Int. J. Syst. Evol. Microbiol.">
        <title>The Global Catalogue of Microorganisms (GCM) 10K type strain sequencing project: providing services to taxonomists for standard genome sequencing and annotation.</title>
        <authorList>
            <consortium name="The Broad Institute Genomics Platform"/>
            <consortium name="The Broad Institute Genome Sequencing Center for Infectious Disease"/>
            <person name="Wu L."/>
            <person name="Ma J."/>
        </authorList>
    </citation>
    <scope>NUCLEOTIDE SEQUENCE [LARGE SCALE GENOMIC DNA]</scope>
    <source>
        <strain evidence="2">ICMP 257</strain>
    </source>
</reference>
<dbReference type="InterPro" id="IPR011989">
    <property type="entry name" value="ARM-like"/>
</dbReference>